<organism evidence="1 2">
    <name type="scientific">Porphyra umbilicalis</name>
    <name type="common">Purple laver</name>
    <name type="synonym">Red alga</name>
    <dbReference type="NCBI Taxonomy" id="2786"/>
    <lineage>
        <taxon>Eukaryota</taxon>
        <taxon>Rhodophyta</taxon>
        <taxon>Bangiophyceae</taxon>
        <taxon>Bangiales</taxon>
        <taxon>Bangiaceae</taxon>
        <taxon>Porphyra</taxon>
    </lineage>
</organism>
<evidence type="ECO:0000313" key="2">
    <source>
        <dbReference type="Proteomes" id="UP000218209"/>
    </source>
</evidence>
<name>A0A1X6NY50_PORUM</name>
<dbReference type="Proteomes" id="UP000218209">
    <property type="component" value="Unassembled WGS sequence"/>
</dbReference>
<sequence>MRTDTLDTLSLFTQLSTMLKLCRVTAGCQGLFGAVVVSAMYHDGVKRTKDVRERGGQAGPNNNAKTTRMTNIAKNKVHLYLRQLCWMHSVVPHLIKAPAEASFDAMQKINVETDEQKLLTQALRCMADEYALPSSHPSRDPIKATASVLRKQLQRMSKRPGGGPLASILNSSPFRELLVEAKKNVLARYM</sequence>
<reference evidence="1 2" key="1">
    <citation type="submission" date="2017-03" db="EMBL/GenBank/DDBJ databases">
        <title>WGS assembly of Porphyra umbilicalis.</title>
        <authorList>
            <person name="Brawley S.H."/>
            <person name="Blouin N.A."/>
            <person name="Ficko-Blean E."/>
            <person name="Wheeler G.L."/>
            <person name="Lohr M."/>
            <person name="Goodson H.V."/>
            <person name="Jenkins J.W."/>
            <person name="Blaby-Haas C.E."/>
            <person name="Helliwell K.E."/>
            <person name="Chan C."/>
            <person name="Marriage T."/>
            <person name="Bhattacharya D."/>
            <person name="Klein A.S."/>
            <person name="Badis Y."/>
            <person name="Brodie J."/>
            <person name="Cao Y."/>
            <person name="Collen J."/>
            <person name="Dittami S.M."/>
            <person name="Gachon C.M."/>
            <person name="Green B.R."/>
            <person name="Karpowicz S."/>
            <person name="Kim J.W."/>
            <person name="Kudahl U."/>
            <person name="Lin S."/>
            <person name="Michel G."/>
            <person name="Mittag M."/>
            <person name="Olson B.J."/>
            <person name="Pangilinan J."/>
            <person name="Peng Y."/>
            <person name="Qiu H."/>
            <person name="Shu S."/>
            <person name="Singer J.T."/>
            <person name="Smith A.G."/>
            <person name="Sprecher B.N."/>
            <person name="Wagner V."/>
            <person name="Wang W."/>
            <person name="Wang Z.-Y."/>
            <person name="Yan J."/>
            <person name="Yarish C."/>
            <person name="Zoeuner-Riek S."/>
            <person name="Zhuang Y."/>
            <person name="Zou Y."/>
            <person name="Lindquist E.A."/>
            <person name="Grimwood J."/>
            <person name="Barry K."/>
            <person name="Rokhsar D.S."/>
            <person name="Schmutz J."/>
            <person name="Stiller J.W."/>
            <person name="Grossman A.R."/>
            <person name="Prochnik S.E."/>
        </authorList>
    </citation>
    <scope>NUCLEOTIDE SEQUENCE [LARGE SCALE GENOMIC DNA]</scope>
    <source>
        <strain evidence="1">4086291</strain>
    </source>
</reference>
<gene>
    <name evidence="1" type="ORF">BU14_0345s0002</name>
</gene>
<evidence type="ECO:0000313" key="1">
    <source>
        <dbReference type="EMBL" id="OSX73470.1"/>
    </source>
</evidence>
<proteinExistence type="predicted"/>
<dbReference type="EMBL" id="KV918994">
    <property type="protein sequence ID" value="OSX73470.1"/>
    <property type="molecule type" value="Genomic_DNA"/>
</dbReference>
<accession>A0A1X6NY50</accession>
<keyword evidence="2" id="KW-1185">Reference proteome</keyword>
<dbReference type="AlphaFoldDB" id="A0A1X6NY50"/>
<protein>
    <submittedName>
        <fullName evidence="1">Uncharacterized protein</fullName>
    </submittedName>
</protein>